<feature type="coiled-coil region" evidence="1">
    <location>
        <begin position="63"/>
        <end position="152"/>
    </location>
</feature>
<evidence type="ECO:0008006" key="4">
    <source>
        <dbReference type="Google" id="ProtNLM"/>
    </source>
</evidence>
<evidence type="ECO:0000256" key="1">
    <source>
        <dbReference type="SAM" id="Coils"/>
    </source>
</evidence>
<dbReference type="Proteomes" id="UP000036313">
    <property type="component" value="Unassembled WGS sequence"/>
</dbReference>
<sequence>MKRDGTPVTFAAVARAAGVSQWLVYADGMREYIEAARTEQAATPRTGQPRQGGVSAASIQTDLALVRQDNSQLRAEVTRLRRALQDRLGAELEGQGAQQLQQRIDELSEDNARLGAENASLKSELLQSCEKVKLLEDDLAAVRTSLKRMMRDGNV</sequence>
<proteinExistence type="predicted"/>
<dbReference type="EMBL" id="JYNU01000023">
    <property type="protein sequence ID" value="KMO74279.1"/>
    <property type="molecule type" value="Genomic_DNA"/>
</dbReference>
<name>A0A0J6VVX1_9MYCO</name>
<comment type="caution">
    <text evidence="2">The sequence shown here is derived from an EMBL/GenBank/DDBJ whole genome shotgun (WGS) entry which is preliminary data.</text>
</comment>
<evidence type="ECO:0000313" key="2">
    <source>
        <dbReference type="EMBL" id="KMO74279.1"/>
    </source>
</evidence>
<reference evidence="2 3" key="1">
    <citation type="journal article" date="2015" name="Genome Biol. Evol.">
        <title>Characterization of Three Mycobacterium spp. with Potential Use in Bioremediation by Genome Sequencing and Comparative Genomics.</title>
        <authorList>
            <person name="Das S."/>
            <person name="Pettersson B.M."/>
            <person name="Behra P.R."/>
            <person name="Ramesh M."/>
            <person name="Dasgupta S."/>
            <person name="Bhattacharya A."/>
            <person name="Kirsebom L.A."/>
        </authorList>
    </citation>
    <scope>NUCLEOTIDE SEQUENCE [LARGE SCALE GENOMIC DNA]</scope>
    <source>
        <strain evidence="2 3">DSM 44075</strain>
    </source>
</reference>
<evidence type="ECO:0000313" key="3">
    <source>
        <dbReference type="Proteomes" id="UP000036313"/>
    </source>
</evidence>
<organism evidence="2 3">
    <name type="scientific">Mycolicibacterium obuense</name>
    <dbReference type="NCBI Taxonomy" id="1807"/>
    <lineage>
        <taxon>Bacteria</taxon>
        <taxon>Bacillati</taxon>
        <taxon>Actinomycetota</taxon>
        <taxon>Actinomycetes</taxon>
        <taxon>Mycobacteriales</taxon>
        <taxon>Mycobacteriaceae</taxon>
        <taxon>Mycolicibacterium</taxon>
    </lineage>
</organism>
<protein>
    <recommendedName>
        <fullName evidence="4">Chromosome partition protein Smc</fullName>
    </recommendedName>
</protein>
<dbReference type="AlphaFoldDB" id="A0A0J6VVX1"/>
<gene>
    <name evidence="2" type="ORF">MOBUDSM44075_03668</name>
</gene>
<keyword evidence="1" id="KW-0175">Coiled coil</keyword>
<accession>A0A0J6VVX1</accession>
<dbReference type="PATRIC" id="fig|1807.14.peg.3690"/>